<sequence>MATEKVTDASFDTDVLNSSEPVVVDFWAEWCGPCKQIAPALDEIASEMEGQVKIAKLNVDENQNTAIKYGVRSIPTLLLFKNGELAATQVGAAPKSRLADWIKSAL</sequence>
<gene>
    <name evidence="11" type="ORF">C8N35_101799</name>
</gene>
<dbReference type="InterPro" id="IPR036249">
    <property type="entry name" value="Thioredoxin-like_sf"/>
</dbReference>
<dbReference type="Pfam" id="PF00085">
    <property type="entry name" value="Thioredoxin"/>
    <property type="match status" value="1"/>
</dbReference>
<accession>A0A2T5VG66</accession>
<dbReference type="InterPro" id="IPR017937">
    <property type="entry name" value="Thioredoxin_CS"/>
</dbReference>
<dbReference type="GO" id="GO:0045454">
    <property type="term" value="P:cell redox homeostasis"/>
    <property type="evidence" value="ECO:0007669"/>
    <property type="project" value="TreeGrafter"/>
</dbReference>
<evidence type="ECO:0000256" key="3">
    <source>
        <dbReference type="ARBA" id="ARBA00022982"/>
    </source>
</evidence>
<feature type="site" description="Deprotonates C-terminal active site Cys" evidence="8">
    <location>
        <position position="25"/>
    </location>
</feature>
<dbReference type="PRINTS" id="PR00421">
    <property type="entry name" value="THIOREDOXIN"/>
</dbReference>
<evidence type="ECO:0000256" key="4">
    <source>
        <dbReference type="ARBA" id="ARBA00023157"/>
    </source>
</evidence>
<dbReference type="EMBL" id="QAYG01000001">
    <property type="protein sequence ID" value="PTW62751.1"/>
    <property type="molecule type" value="Genomic_DNA"/>
</dbReference>
<keyword evidence="3" id="KW-0249">Electron transport</keyword>
<dbReference type="PANTHER" id="PTHR45663">
    <property type="entry name" value="GEO12009P1"/>
    <property type="match status" value="1"/>
</dbReference>
<feature type="active site" description="Nucleophile" evidence="8">
    <location>
        <position position="34"/>
    </location>
</feature>
<keyword evidence="4 9" id="KW-1015">Disulfide bond</keyword>
<evidence type="ECO:0000256" key="9">
    <source>
        <dbReference type="PIRSR" id="PIRSR000077-4"/>
    </source>
</evidence>
<evidence type="ECO:0000256" key="2">
    <source>
        <dbReference type="ARBA" id="ARBA00022448"/>
    </source>
</evidence>
<keyword evidence="2" id="KW-0813">Transport</keyword>
<evidence type="ECO:0000313" key="12">
    <source>
        <dbReference type="Proteomes" id="UP000244081"/>
    </source>
</evidence>
<keyword evidence="5 9" id="KW-0676">Redox-active center</keyword>
<dbReference type="RefSeq" id="WP_107988275.1">
    <property type="nucleotide sequence ID" value="NZ_QAYG01000001.1"/>
</dbReference>
<evidence type="ECO:0000259" key="10">
    <source>
        <dbReference type="PROSITE" id="PS51352"/>
    </source>
</evidence>
<dbReference type="Proteomes" id="UP000244081">
    <property type="component" value="Unassembled WGS sequence"/>
</dbReference>
<dbReference type="GO" id="GO:0015035">
    <property type="term" value="F:protein-disulfide reductase activity"/>
    <property type="evidence" value="ECO:0007669"/>
    <property type="project" value="UniProtKB-UniRule"/>
</dbReference>
<feature type="domain" description="Thioredoxin" evidence="10">
    <location>
        <begin position="1"/>
        <end position="106"/>
    </location>
</feature>
<feature type="site" description="Contributes to redox potential value" evidence="8">
    <location>
        <position position="32"/>
    </location>
</feature>
<comment type="similarity">
    <text evidence="1 7">Belongs to the thioredoxin family.</text>
</comment>
<evidence type="ECO:0000256" key="8">
    <source>
        <dbReference type="PIRSR" id="PIRSR000077-1"/>
    </source>
</evidence>
<feature type="disulfide bond" description="Redox-active" evidence="9">
    <location>
        <begin position="31"/>
        <end position="34"/>
    </location>
</feature>
<dbReference type="PIRSF" id="PIRSF000077">
    <property type="entry name" value="Thioredoxin"/>
    <property type="match status" value="1"/>
</dbReference>
<dbReference type="GO" id="GO:0005829">
    <property type="term" value="C:cytosol"/>
    <property type="evidence" value="ECO:0007669"/>
    <property type="project" value="TreeGrafter"/>
</dbReference>
<evidence type="ECO:0000256" key="5">
    <source>
        <dbReference type="ARBA" id="ARBA00023284"/>
    </source>
</evidence>
<dbReference type="SUPFAM" id="SSF52833">
    <property type="entry name" value="Thioredoxin-like"/>
    <property type="match status" value="1"/>
</dbReference>
<dbReference type="OrthoDB" id="9790390at2"/>
<dbReference type="InterPro" id="IPR013766">
    <property type="entry name" value="Thioredoxin_domain"/>
</dbReference>
<dbReference type="NCBIfam" id="NF006898">
    <property type="entry name" value="PRK09381.1"/>
    <property type="match status" value="1"/>
</dbReference>
<dbReference type="InterPro" id="IPR005746">
    <property type="entry name" value="Thioredoxin"/>
</dbReference>
<dbReference type="Gene3D" id="3.40.30.10">
    <property type="entry name" value="Glutaredoxin"/>
    <property type="match status" value="1"/>
</dbReference>
<protein>
    <recommendedName>
        <fullName evidence="6 7">Thioredoxin</fullName>
    </recommendedName>
</protein>
<evidence type="ECO:0000256" key="1">
    <source>
        <dbReference type="ARBA" id="ARBA00008987"/>
    </source>
</evidence>
<feature type="site" description="Contributes to redox potential value" evidence="8">
    <location>
        <position position="33"/>
    </location>
</feature>
<dbReference type="PROSITE" id="PS51352">
    <property type="entry name" value="THIOREDOXIN_2"/>
    <property type="match status" value="1"/>
</dbReference>
<dbReference type="PROSITE" id="PS00194">
    <property type="entry name" value="THIOREDOXIN_1"/>
    <property type="match status" value="1"/>
</dbReference>
<dbReference type="AlphaFoldDB" id="A0A2T5VG66"/>
<evidence type="ECO:0000256" key="6">
    <source>
        <dbReference type="NCBIfam" id="TIGR01068"/>
    </source>
</evidence>
<reference evidence="11 12" key="1">
    <citation type="submission" date="2018-04" db="EMBL/GenBank/DDBJ databases">
        <title>Genomic Encyclopedia of Archaeal and Bacterial Type Strains, Phase II (KMG-II): from individual species to whole genera.</title>
        <authorList>
            <person name="Goeker M."/>
        </authorList>
    </citation>
    <scope>NUCLEOTIDE SEQUENCE [LARGE SCALE GENOMIC DNA]</scope>
    <source>
        <strain evidence="11 12">DSM 23382</strain>
    </source>
</reference>
<name>A0A2T5VG66_9HYPH</name>
<comment type="caution">
    <text evidence="11">The sequence shown here is derived from an EMBL/GenBank/DDBJ whole genome shotgun (WGS) entry which is preliminary data.</text>
</comment>
<dbReference type="PANTHER" id="PTHR45663:SF11">
    <property type="entry name" value="GEO12009P1"/>
    <property type="match status" value="1"/>
</dbReference>
<evidence type="ECO:0000313" key="11">
    <source>
        <dbReference type="EMBL" id="PTW62751.1"/>
    </source>
</evidence>
<dbReference type="CDD" id="cd02947">
    <property type="entry name" value="TRX_family"/>
    <property type="match status" value="1"/>
</dbReference>
<organism evidence="11 12">
    <name type="scientific">Breoghania corrubedonensis</name>
    <dbReference type="NCBI Taxonomy" id="665038"/>
    <lineage>
        <taxon>Bacteria</taxon>
        <taxon>Pseudomonadati</taxon>
        <taxon>Pseudomonadota</taxon>
        <taxon>Alphaproteobacteria</taxon>
        <taxon>Hyphomicrobiales</taxon>
        <taxon>Stappiaceae</taxon>
        <taxon>Breoghania</taxon>
    </lineage>
</organism>
<feature type="active site" description="Nucleophile" evidence="8">
    <location>
        <position position="31"/>
    </location>
</feature>
<keyword evidence="12" id="KW-1185">Reference proteome</keyword>
<evidence type="ECO:0000256" key="7">
    <source>
        <dbReference type="PIRNR" id="PIRNR000077"/>
    </source>
</evidence>
<proteinExistence type="inferred from homology"/>
<dbReference type="NCBIfam" id="TIGR01068">
    <property type="entry name" value="thioredoxin"/>
    <property type="match status" value="1"/>
</dbReference>
<dbReference type="FunFam" id="3.40.30.10:FF:000001">
    <property type="entry name" value="Thioredoxin"/>
    <property type="match status" value="1"/>
</dbReference>